<gene>
    <name evidence="1" type="ORF">GRI48_09380</name>
</gene>
<evidence type="ECO:0000313" key="1">
    <source>
        <dbReference type="EMBL" id="MXO63221.1"/>
    </source>
</evidence>
<dbReference type="EMBL" id="WTYN01000001">
    <property type="protein sequence ID" value="MXO63221.1"/>
    <property type="molecule type" value="Genomic_DNA"/>
</dbReference>
<dbReference type="AlphaFoldDB" id="A0A844YGE6"/>
<dbReference type="OrthoDB" id="8480631at2"/>
<dbReference type="RefSeq" id="WP_160674493.1">
    <property type="nucleotide sequence ID" value="NZ_WTYN01000001.1"/>
</dbReference>
<protein>
    <recommendedName>
        <fullName evidence="3">Terminase</fullName>
    </recommendedName>
</protein>
<name>A0A844YGE6_9SPHN</name>
<proteinExistence type="predicted"/>
<sequence length="167" mass="18380">MSRTGTSSGGASRVPDASWRDEFLVALAQTSNVAGSARRAGVPVRTVYRTRRTDAEFNRAWQVALAEGYDNLEMDLLHRLRTGALEGGPSRTRRKYDNAIAFRLLTAHREAVSKQRARRADEDEDAILASIDAKLEAMRQRDAAARKLLAEEAASYAIGDDDTVADD</sequence>
<organism evidence="1 2">
    <name type="scientific">Qipengyuania oceanensis</name>
    <dbReference type="NCBI Taxonomy" id="1463597"/>
    <lineage>
        <taxon>Bacteria</taxon>
        <taxon>Pseudomonadati</taxon>
        <taxon>Pseudomonadota</taxon>
        <taxon>Alphaproteobacteria</taxon>
        <taxon>Sphingomonadales</taxon>
        <taxon>Erythrobacteraceae</taxon>
        <taxon>Qipengyuania</taxon>
    </lineage>
</organism>
<evidence type="ECO:0000313" key="2">
    <source>
        <dbReference type="Proteomes" id="UP000445582"/>
    </source>
</evidence>
<comment type="caution">
    <text evidence="1">The sequence shown here is derived from an EMBL/GenBank/DDBJ whole genome shotgun (WGS) entry which is preliminary data.</text>
</comment>
<accession>A0A844YGE6</accession>
<dbReference type="Proteomes" id="UP000445582">
    <property type="component" value="Unassembled WGS sequence"/>
</dbReference>
<reference evidence="1 2" key="1">
    <citation type="submission" date="2019-12" db="EMBL/GenBank/DDBJ databases">
        <title>Genomic-based taxomic classification of the family Erythrobacteraceae.</title>
        <authorList>
            <person name="Xu L."/>
        </authorList>
    </citation>
    <scope>NUCLEOTIDE SEQUENCE [LARGE SCALE GENOMIC DNA]</scope>
    <source>
        <strain evidence="1 2">MCCC 1A09965</strain>
    </source>
</reference>
<keyword evidence="2" id="KW-1185">Reference proteome</keyword>
<evidence type="ECO:0008006" key="3">
    <source>
        <dbReference type="Google" id="ProtNLM"/>
    </source>
</evidence>